<feature type="coiled-coil region" evidence="1">
    <location>
        <begin position="40"/>
        <end position="74"/>
    </location>
</feature>
<organism evidence="3 4">
    <name type="scientific">Parabacteroides goldsteinii DSM 19448 = WAL 12034</name>
    <dbReference type="NCBI Taxonomy" id="927665"/>
    <lineage>
        <taxon>Bacteria</taxon>
        <taxon>Pseudomonadati</taxon>
        <taxon>Bacteroidota</taxon>
        <taxon>Bacteroidia</taxon>
        <taxon>Bacteroidales</taxon>
        <taxon>Tannerellaceae</taxon>
        <taxon>Parabacteroides</taxon>
    </lineage>
</organism>
<evidence type="ECO:0000256" key="2">
    <source>
        <dbReference type="SAM" id="Phobius"/>
    </source>
</evidence>
<comment type="caution">
    <text evidence="3">The sequence shown here is derived from an EMBL/GenBank/DDBJ whole genome shotgun (WGS) entry which is preliminary data.</text>
</comment>
<proteinExistence type="predicted"/>
<keyword evidence="2" id="KW-1133">Transmembrane helix</keyword>
<dbReference type="InterPro" id="IPR007060">
    <property type="entry name" value="FtsL/DivIC"/>
</dbReference>
<name>A0A0F5IPN2_9BACT</name>
<dbReference type="Proteomes" id="UP000033047">
    <property type="component" value="Unassembled WGS sequence"/>
</dbReference>
<evidence type="ECO:0000313" key="3">
    <source>
        <dbReference type="EMBL" id="KKB47310.1"/>
    </source>
</evidence>
<dbReference type="AlphaFoldDB" id="A0A0F5IPN2"/>
<dbReference type="EMBL" id="AQHV01000026">
    <property type="protein sequence ID" value="KKB47310.1"/>
    <property type="molecule type" value="Genomic_DNA"/>
</dbReference>
<gene>
    <name evidence="3" type="ORF">HMPREF1535_04720</name>
</gene>
<keyword evidence="1" id="KW-0175">Coiled coil</keyword>
<sequence length="101" mass="12457">MSRIKDFYNKYLSRINAYWLVIIGFLILTFTVGDSNLYKRYTYDEKIRSLEREIKHYQKEIEINSKKLNDLRTDKEGLERFAREEYFMKKPNEDVYIIKKK</sequence>
<dbReference type="GeneID" id="69978735"/>
<accession>A0A0F5IPN2</accession>
<keyword evidence="2" id="KW-0472">Membrane</keyword>
<reference evidence="3 4" key="1">
    <citation type="submission" date="2013-04" db="EMBL/GenBank/DDBJ databases">
        <title>The Genome Sequence of Parabacteroides goldsteinii DSM 19448.</title>
        <authorList>
            <consortium name="The Broad Institute Genomics Platform"/>
            <person name="Earl A."/>
            <person name="Ward D."/>
            <person name="Feldgarden M."/>
            <person name="Gevers D."/>
            <person name="Martens E."/>
            <person name="Sakamoto M."/>
            <person name="Benno Y."/>
            <person name="Song Y."/>
            <person name="Liu C."/>
            <person name="Lee J."/>
            <person name="Bolanos M."/>
            <person name="Vaisanen M.L."/>
            <person name="Finegold S.M."/>
            <person name="Walker B."/>
            <person name="Young S."/>
            <person name="Zeng Q."/>
            <person name="Gargeya S."/>
            <person name="Fitzgerald M."/>
            <person name="Haas B."/>
            <person name="Abouelleil A."/>
            <person name="Allen A.W."/>
            <person name="Alvarado L."/>
            <person name="Arachchi H.M."/>
            <person name="Berlin A.M."/>
            <person name="Chapman S.B."/>
            <person name="Gainer-Dewar J."/>
            <person name="Goldberg J."/>
            <person name="Griggs A."/>
            <person name="Gujja S."/>
            <person name="Hansen M."/>
            <person name="Howarth C."/>
            <person name="Imamovic A."/>
            <person name="Ireland A."/>
            <person name="Larimer J."/>
            <person name="McCowan C."/>
            <person name="Murphy C."/>
            <person name="Pearson M."/>
            <person name="Poon T.W."/>
            <person name="Priest M."/>
            <person name="Roberts A."/>
            <person name="Saif S."/>
            <person name="Shea T."/>
            <person name="Sisk P."/>
            <person name="Sykes S."/>
            <person name="Wortman J."/>
            <person name="Nusbaum C."/>
            <person name="Birren B."/>
        </authorList>
    </citation>
    <scope>NUCLEOTIDE SEQUENCE [LARGE SCALE GENOMIC DNA]</scope>
    <source>
        <strain evidence="3 4">DSM 19448</strain>
    </source>
</reference>
<protein>
    <recommendedName>
        <fullName evidence="5">Septum formation initiator</fullName>
    </recommendedName>
</protein>
<evidence type="ECO:0000313" key="4">
    <source>
        <dbReference type="Proteomes" id="UP000033047"/>
    </source>
</evidence>
<dbReference type="HOGENOM" id="CLU_148655_4_1_10"/>
<dbReference type="STRING" id="927665.HMPREF1535_04720"/>
<dbReference type="PATRIC" id="fig|927665.4.peg.4841"/>
<evidence type="ECO:0008006" key="5">
    <source>
        <dbReference type="Google" id="ProtNLM"/>
    </source>
</evidence>
<evidence type="ECO:0000256" key="1">
    <source>
        <dbReference type="SAM" id="Coils"/>
    </source>
</evidence>
<keyword evidence="2" id="KW-0812">Transmembrane</keyword>
<feature type="transmembrane region" description="Helical" evidence="2">
    <location>
        <begin position="17"/>
        <end position="38"/>
    </location>
</feature>
<dbReference type="Pfam" id="PF04977">
    <property type="entry name" value="DivIC"/>
    <property type="match status" value="1"/>
</dbReference>
<dbReference type="RefSeq" id="WP_007653878.1">
    <property type="nucleotide sequence ID" value="NZ_KQ033914.1"/>
</dbReference>